<organism evidence="2">
    <name type="scientific">Escherichia coli</name>
    <dbReference type="NCBI Taxonomy" id="562"/>
    <lineage>
        <taxon>Bacteria</taxon>
        <taxon>Pseudomonadati</taxon>
        <taxon>Pseudomonadota</taxon>
        <taxon>Gammaproteobacteria</taxon>
        <taxon>Enterobacterales</taxon>
        <taxon>Enterobacteriaceae</taxon>
        <taxon>Escherichia</taxon>
    </lineage>
</organism>
<gene>
    <name evidence="2" type="ORF">HL603_26410</name>
</gene>
<proteinExistence type="predicted"/>
<comment type="caution">
    <text evidence="2">The sequence shown here is derived from an EMBL/GenBank/DDBJ whole genome shotgun (WGS) entry which is preliminary data.</text>
</comment>
<evidence type="ECO:0000259" key="1">
    <source>
        <dbReference type="Pfam" id="PF13700"/>
    </source>
</evidence>
<reference evidence="2" key="1">
    <citation type="journal article" date="2018" name="Genome Biol.">
        <title>SKESA: strategic k-mer extension for scrupulous assemblies.</title>
        <authorList>
            <person name="Souvorov A."/>
            <person name="Agarwala R."/>
            <person name="Lipman D.J."/>
        </authorList>
    </citation>
    <scope>NUCLEOTIDE SEQUENCE</scope>
    <source>
        <strain evidence="2">EC00608</strain>
    </source>
</reference>
<reference evidence="2" key="2">
    <citation type="submission" date="2019-09" db="EMBL/GenBank/DDBJ databases">
        <authorList>
            <consortium name="NCBI Pathogen Detection Project"/>
        </authorList>
    </citation>
    <scope>NUCLEOTIDE SEQUENCE</scope>
    <source>
        <strain evidence="2">EC00608</strain>
    </source>
</reference>
<accession>A0A7A6QYV8</accession>
<dbReference type="RefSeq" id="WP_186983516.1">
    <property type="nucleotide sequence ID" value="NZ_CAJZOI010000073.1"/>
</dbReference>
<protein>
    <submittedName>
        <fullName evidence="2">DUF4158 domain-containing protein</fullName>
    </submittedName>
</protein>
<feature type="non-terminal residue" evidence="2">
    <location>
        <position position="162"/>
    </location>
</feature>
<dbReference type="EMBL" id="DABGZQ010000162">
    <property type="protein sequence ID" value="HAJ0938770.1"/>
    <property type="molecule type" value="Genomic_DNA"/>
</dbReference>
<dbReference type="AlphaFoldDB" id="A0A7A6QYV8"/>
<dbReference type="Pfam" id="PF13700">
    <property type="entry name" value="DUF4158"/>
    <property type="match status" value="1"/>
</dbReference>
<feature type="domain" description="DUF4158" evidence="1">
    <location>
        <begin position="6"/>
        <end position="162"/>
    </location>
</feature>
<sequence length="162" mass="18700">MSRRHIFTERQRAALFDLPTDELSLLKFYTLGDDDLENIRQRRRPENRIGFALQLCALRYPGRALAPGEMIPREVLSFVGAQLGVPADALLTYATRRQTRQQHMDTLREIYGYKTFTGRGARDLREWTFGQAEDARSNEDLAHRFIVRCRETSTILPAVSTI</sequence>
<dbReference type="InterPro" id="IPR025296">
    <property type="entry name" value="DUF4158"/>
</dbReference>
<name>A0A7A6QYV8_ECOLX</name>
<evidence type="ECO:0000313" key="2">
    <source>
        <dbReference type="EMBL" id="HAJ0938770.1"/>
    </source>
</evidence>